<gene>
    <name evidence="1" type="ORF">QQ020_22060</name>
</gene>
<proteinExistence type="predicted"/>
<evidence type="ECO:0000313" key="1">
    <source>
        <dbReference type="EMBL" id="MDN5214780.1"/>
    </source>
</evidence>
<evidence type="ECO:0008006" key="3">
    <source>
        <dbReference type="Google" id="ProtNLM"/>
    </source>
</evidence>
<keyword evidence="2" id="KW-1185">Reference proteome</keyword>
<reference evidence="1" key="1">
    <citation type="submission" date="2023-06" db="EMBL/GenBank/DDBJ databases">
        <title>Genomic of Agaribacillus aureum.</title>
        <authorList>
            <person name="Wang G."/>
        </authorList>
    </citation>
    <scope>NUCLEOTIDE SEQUENCE</scope>
    <source>
        <strain evidence="1">BMA12</strain>
    </source>
</reference>
<dbReference type="Proteomes" id="UP001172083">
    <property type="component" value="Unassembled WGS sequence"/>
</dbReference>
<evidence type="ECO:0000313" key="2">
    <source>
        <dbReference type="Proteomes" id="UP001172083"/>
    </source>
</evidence>
<dbReference type="EMBL" id="JAUJEB010000005">
    <property type="protein sequence ID" value="MDN5214780.1"/>
    <property type="molecule type" value="Genomic_DNA"/>
</dbReference>
<comment type="caution">
    <text evidence="1">The sequence shown here is derived from an EMBL/GenBank/DDBJ whole genome shotgun (WGS) entry which is preliminary data.</text>
</comment>
<protein>
    <recommendedName>
        <fullName evidence="3">Outer membrane protein beta-barrel domain-containing protein</fullName>
    </recommendedName>
</protein>
<name>A0ABT8LAJ6_9BACT</name>
<accession>A0ABT8LAJ6</accession>
<dbReference type="RefSeq" id="WP_346760119.1">
    <property type="nucleotide sequence ID" value="NZ_JAUJEB010000005.1"/>
</dbReference>
<organism evidence="1 2">
    <name type="scientific">Agaribacillus aureus</name>
    <dbReference type="NCBI Taxonomy" id="3051825"/>
    <lineage>
        <taxon>Bacteria</taxon>
        <taxon>Pseudomonadati</taxon>
        <taxon>Bacteroidota</taxon>
        <taxon>Cytophagia</taxon>
        <taxon>Cytophagales</taxon>
        <taxon>Splendidivirgaceae</taxon>
        <taxon>Agaribacillus</taxon>
    </lineage>
</organism>
<sequence>MKVILFIATSIFTCSLYAQKANHPLSQRIESAQVGLFVHSISLPFSASNHFVGLNRLPGISAGVGLDIGKNQKKLDAKYSVAFSAYHQKNLHNGFELNNILLLQYELFPGFHLEGGPGLGYLHTFEDAPVYRLEGGEYQQVRSWGRAQVTASMLLGIFVPVSQRIGIVTNYQFLFQWPFATKAGVFFIPQSRINLGTRININLS</sequence>